<evidence type="ECO:0000313" key="2">
    <source>
        <dbReference type="Proteomes" id="UP000548476"/>
    </source>
</evidence>
<dbReference type="Pfam" id="PF19457">
    <property type="entry name" value="DUF5994"/>
    <property type="match status" value="1"/>
</dbReference>
<dbReference type="InterPro" id="IPR046036">
    <property type="entry name" value="DUF5994"/>
</dbReference>
<reference evidence="1 2" key="1">
    <citation type="submission" date="2020-08" db="EMBL/GenBank/DDBJ databases">
        <title>Genomic Encyclopedia of Type Strains, Phase IV (KMG-IV): sequencing the most valuable type-strain genomes for metagenomic binning, comparative biology and taxonomic classification.</title>
        <authorList>
            <person name="Goeker M."/>
        </authorList>
    </citation>
    <scope>NUCLEOTIDE SEQUENCE [LARGE SCALE GENOMIC DNA]</scope>
    <source>
        <strain evidence="1 2">YIM 65646</strain>
    </source>
</reference>
<keyword evidence="2" id="KW-1185">Reference proteome</keyword>
<dbReference type="AlphaFoldDB" id="A0A841FU77"/>
<sequence length="142" mass="15168">MPTETSDNRSGAAVRAARLAIHRTGADPSTVDGGWWPRSPDAAEELPGLVRALEPRFGTVGSVTLNRAKWIGRPRRVTVGGRTVPLEWTVTLDPALAVVAVERGRLEILVVPPSCDRAVAEQVLGDVWRGTSLPPAEILACC</sequence>
<dbReference type="EMBL" id="JACHGT010000010">
    <property type="protein sequence ID" value="MBB6036897.1"/>
    <property type="molecule type" value="Genomic_DNA"/>
</dbReference>
<protein>
    <submittedName>
        <fullName evidence="1">Uncharacterized protein</fullName>
    </submittedName>
</protein>
<dbReference type="Proteomes" id="UP000548476">
    <property type="component" value="Unassembled WGS sequence"/>
</dbReference>
<proteinExistence type="predicted"/>
<name>A0A841FU77_9ACTN</name>
<comment type="caution">
    <text evidence="1">The sequence shown here is derived from an EMBL/GenBank/DDBJ whole genome shotgun (WGS) entry which is preliminary data.</text>
</comment>
<dbReference type="RefSeq" id="WP_184789728.1">
    <property type="nucleotide sequence ID" value="NZ_BONT01000057.1"/>
</dbReference>
<accession>A0A841FU77</accession>
<evidence type="ECO:0000313" key="1">
    <source>
        <dbReference type="EMBL" id="MBB6036897.1"/>
    </source>
</evidence>
<gene>
    <name evidence="1" type="ORF">HNR73_004770</name>
</gene>
<organism evidence="1 2">
    <name type="scientific">Phytomonospora endophytica</name>
    <dbReference type="NCBI Taxonomy" id="714109"/>
    <lineage>
        <taxon>Bacteria</taxon>
        <taxon>Bacillati</taxon>
        <taxon>Actinomycetota</taxon>
        <taxon>Actinomycetes</taxon>
        <taxon>Micromonosporales</taxon>
        <taxon>Micromonosporaceae</taxon>
        <taxon>Phytomonospora</taxon>
    </lineage>
</organism>